<name>A0A8X7U553_BRACI</name>
<dbReference type="AlphaFoldDB" id="A0A8X7U553"/>
<protein>
    <submittedName>
        <fullName evidence="1">Uncharacterized protein</fullName>
    </submittedName>
</protein>
<accession>A0A8X7U553</accession>
<dbReference type="EMBL" id="JAAMPC010000014">
    <property type="protein sequence ID" value="KAG2265574.1"/>
    <property type="molecule type" value="Genomic_DNA"/>
</dbReference>
<comment type="caution">
    <text evidence="1">The sequence shown here is derived from an EMBL/GenBank/DDBJ whole genome shotgun (WGS) entry which is preliminary data.</text>
</comment>
<gene>
    <name evidence="1" type="ORF">Bca52824_072653</name>
</gene>
<organism evidence="1 2">
    <name type="scientific">Brassica carinata</name>
    <name type="common">Ethiopian mustard</name>
    <name type="synonym">Abyssinian cabbage</name>
    <dbReference type="NCBI Taxonomy" id="52824"/>
    <lineage>
        <taxon>Eukaryota</taxon>
        <taxon>Viridiplantae</taxon>
        <taxon>Streptophyta</taxon>
        <taxon>Embryophyta</taxon>
        <taxon>Tracheophyta</taxon>
        <taxon>Spermatophyta</taxon>
        <taxon>Magnoliopsida</taxon>
        <taxon>eudicotyledons</taxon>
        <taxon>Gunneridae</taxon>
        <taxon>Pentapetalae</taxon>
        <taxon>rosids</taxon>
        <taxon>malvids</taxon>
        <taxon>Brassicales</taxon>
        <taxon>Brassicaceae</taxon>
        <taxon>Brassiceae</taxon>
        <taxon>Brassica</taxon>
    </lineage>
</organism>
<proteinExistence type="predicted"/>
<dbReference type="Proteomes" id="UP000886595">
    <property type="component" value="Unassembled WGS sequence"/>
</dbReference>
<reference evidence="1 2" key="1">
    <citation type="submission" date="2020-02" db="EMBL/GenBank/DDBJ databases">
        <authorList>
            <person name="Ma Q."/>
            <person name="Huang Y."/>
            <person name="Song X."/>
            <person name="Pei D."/>
        </authorList>
    </citation>
    <scope>NUCLEOTIDE SEQUENCE [LARGE SCALE GENOMIC DNA]</scope>
    <source>
        <strain evidence="1">Sxm20200214</strain>
        <tissue evidence="1">Leaf</tissue>
    </source>
</reference>
<evidence type="ECO:0000313" key="2">
    <source>
        <dbReference type="Proteomes" id="UP000886595"/>
    </source>
</evidence>
<sequence length="108" mass="12053">MSPAIASTGDFSWEEDLTEDLRLFNEEWKKSGGFDIDFSKLRHKFETGAVDLDDDDLKCYATGLLSLSVCLLTLSPRVDPSCPARSNFGLKLACNCNRRSKSILMILT</sequence>
<dbReference type="OrthoDB" id="1073914at2759"/>
<keyword evidence="2" id="KW-1185">Reference proteome</keyword>
<evidence type="ECO:0000313" key="1">
    <source>
        <dbReference type="EMBL" id="KAG2265574.1"/>
    </source>
</evidence>